<name>A0ABY7DGV0_MYAAR</name>
<protein>
    <recommendedName>
        <fullName evidence="3">Protein kinase domain-containing protein</fullName>
    </recommendedName>
</protein>
<dbReference type="EMBL" id="CP111013">
    <property type="protein sequence ID" value="WAQ96206.1"/>
    <property type="molecule type" value="Genomic_DNA"/>
</dbReference>
<dbReference type="Proteomes" id="UP001164746">
    <property type="component" value="Chromosome 2"/>
</dbReference>
<evidence type="ECO:0000313" key="2">
    <source>
        <dbReference type="Proteomes" id="UP001164746"/>
    </source>
</evidence>
<organism evidence="1 2">
    <name type="scientific">Mya arenaria</name>
    <name type="common">Soft-shell clam</name>
    <dbReference type="NCBI Taxonomy" id="6604"/>
    <lineage>
        <taxon>Eukaryota</taxon>
        <taxon>Metazoa</taxon>
        <taxon>Spiralia</taxon>
        <taxon>Lophotrochozoa</taxon>
        <taxon>Mollusca</taxon>
        <taxon>Bivalvia</taxon>
        <taxon>Autobranchia</taxon>
        <taxon>Heteroconchia</taxon>
        <taxon>Euheterodonta</taxon>
        <taxon>Imparidentia</taxon>
        <taxon>Neoheterodontei</taxon>
        <taxon>Myida</taxon>
        <taxon>Myoidea</taxon>
        <taxon>Myidae</taxon>
        <taxon>Mya</taxon>
    </lineage>
</organism>
<gene>
    <name evidence="1" type="ORF">MAR_028896</name>
</gene>
<feature type="non-terminal residue" evidence="1">
    <location>
        <position position="1"/>
    </location>
</feature>
<feature type="non-terminal residue" evidence="1">
    <location>
        <position position="66"/>
    </location>
</feature>
<sequence length="66" mass="7267">VYVNGSEDAGFVSAIPLVSENNLRHDNDGEAYNNGTFTVMERKLRHPNILTLMGVCQTSNLDAMIL</sequence>
<evidence type="ECO:0000313" key="1">
    <source>
        <dbReference type="EMBL" id="WAQ96206.1"/>
    </source>
</evidence>
<reference evidence="1" key="1">
    <citation type="submission" date="2022-11" db="EMBL/GenBank/DDBJ databases">
        <title>Centuries of genome instability and evolution in soft-shell clam transmissible cancer (bioRxiv).</title>
        <authorList>
            <person name="Hart S.F.M."/>
            <person name="Yonemitsu M.A."/>
            <person name="Giersch R.M."/>
            <person name="Beal B.F."/>
            <person name="Arriagada G."/>
            <person name="Davis B.W."/>
            <person name="Ostrander E.A."/>
            <person name="Goff S.P."/>
            <person name="Metzger M.J."/>
        </authorList>
    </citation>
    <scope>NUCLEOTIDE SEQUENCE</scope>
    <source>
        <strain evidence="1">MELC-2E11</strain>
        <tissue evidence="1">Siphon/mantle</tissue>
    </source>
</reference>
<keyword evidence="2" id="KW-1185">Reference proteome</keyword>
<accession>A0ABY7DGV0</accession>
<evidence type="ECO:0008006" key="3">
    <source>
        <dbReference type="Google" id="ProtNLM"/>
    </source>
</evidence>
<proteinExistence type="predicted"/>